<keyword evidence="1" id="KW-0812">Transmembrane</keyword>
<dbReference type="AlphaFoldDB" id="A0A2M7DKA5"/>
<proteinExistence type="predicted"/>
<reference evidence="3" key="1">
    <citation type="submission" date="2017-09" db="EMBL/GenBank/DDBJ databases">
        <title>Depth-based differentiation of microbial function through sediment-hosted aquifers and enrichment of novel symbionts in the deep terrestrial subsurface.</title>
        <authorList>
            <person name="Probst A.J."/>
            <person name="Ladd B."/>
            <person name="Jarett J.K."/>
            <person name="Geller-Mcgrath D.E."/>
            <person name="Sieber C.M.K."/>
            <person name="Emerson J.B."/>
            <person name="Anantharaman K."/>
            <person name="Thomas B.C."/>
            <person name="Malmstrom R."/>
            <person name="Stieglmeier M."/>
            <person name="Klingl A."/>
            <person name="Woyke T."/>
            <person name="Ryan C.M."/>
            <person name="Banfield J.F."/>
        </authorList>
    </citation>
    <scope>NUCLEOTIDE SEQUENCE [LARGE SCALE GENOMIC DNA]</scope>
</reference>
<protein>
    <submittedName>
        <fullName evidence="2">Uncharacterized protein</fullName>
    </submittedName>
</protein>
<feature type="transmembrane region" description="Helical" evidence="1">
    <location>
        <begin position="67"/>
        <end position="91"/>
    </location>
</feature>
<evidence type="ECO:0000313" key="2">
    <source>
        <dbReference type="EMBL" id="PIV50205.1"/>
    </source>
</evidence>
<evidence type="ECO:0000256" key="1">
    <source>
        <dbReference type="SAM" id="Phobius"/>
    </source>
</evidence>
<feature type="transmembrane region" description="Helical" evidence="1">
    <location>
        <begin position="103"/>
        <end position="124"/>
    </location>
</feature>
<sequence>MSQVLATITNIFYDLGSLINPILINLDPALFQSVILGILMILIFVGEQIFTEAKTQKGRGEFSKMVIFYEILNIVYIPVLAIFALTLFAFFKDDLNSNRIDTSFKALSFAFLLIFVFFLLRPIFKFQEFFRGKRHKFEISFLKNLGFSKILKFRNKVKAKKMVRAWNSFWSEKSEFNERDFTKIFISHIDDAIKYRELELAIQLSQTYVNNIEKRDRFSIGYEILPKVLEWNEKLWVGEKLWLKSYDTEKKIQNFISQKHFPTFRSWALKIYKKTNSKKDRFWNWHYFGREFFKAIITALLKDGHGPYQLFSAFKKHVDESIEKLNKIKDEKEKQKYNRYITGLFASFCPTFFSEIDSAPSNYEIWEHNFPKEWKVSMANIKSEIPGVILHEFLQWSRDRIFKKENEENFDKDLTKVINGIFPNVHSSLFTAFLMLFFSTEVKYAVEKEPNFYIMGTSVSWTGSAEESKEDMDKRLAKMMNAKAESQKEKTINIILNPNFFPRYWDKLKITLDDANKDEWEKADNTKKKSMLKTARREKLEKIQTEIESDEVKKMCKDDERKELYRKNLLELVKLLVAEINN</sequence>
<dbReference type="EMBL" id="PETS01000146">
    <property type="protein sequence ID" value="PIV50205.1"/>
    <property type="molecule type" value="Genomic_DNA"/>
</dbReference>
<organism evidence="2 3">
    <name type="scientific">Candidatus Falkowbacteria bacterium CG02_land_8_20_14_3_00_36_14</name>
    <dbReference type="NCBI Taxonomy" id="1974560"/>
    <lineage>
        <taxon>Bacteria</taxon>
        <taxon>Candidatus Falkowiibacteriota</taxon>
    </lineage>
</organism>
<gene>
    <name evidence="2" type="ORF">COS18_05700</name>
</gene>
<comment type="caution">
    <text evidence="2">The sequence shown here is derived from an EMBL/GenBank/DDBJ whole genome shotgun (WGS) entry which is preliminary data.</text>
</comment>
<keyword evidence="1" id="KW-0472">Membrane</keyword>
<dbReference type="Proteomes" id="UP000228896">
    <property type="component" value="Unassembled WGS sequence"/>
</dbReference>
<name>A0A2M7DKA5_9BACT</name>
<keyword evidence="1" id="KW-1133">Transmembrane helix</keyword>
<feature type="transmembrane region" description="Helical" evidence="1">
    <location>
        <begin position="29"/>
        <end position="46"/>
    </location>
</feature>
<evidence type="ECO:0000313" key="3">
    <source>
        <dbReference type="Proteomes" id="UP000228896"/>
    </source>
</evidence>
<accession>A0A2M7DKA5</accession>